<sequence>MALVKTASDILTIRGRFGGVYFKKDPGGQHVQAMPRVVRYARSPAQVGEFGEKHSFSSSGIQGYSGACALWQMALLAFFGAAWAAYGLFFWFVGEDGEKKKATGFNWFLYYALAFPECERPPFWQPPHAPGDLPNHIVTYKGMWTYEHSPTEWPAESPSGYYWEVGEWNEQPRFATDDALHHLWWDGEHWVLSLSLGVADPATTFFSPGAEIHDWYYNPETKNWSHVYLGRPAEVP</sequence>
<dbReference type="EMBL" id="BARW01014979">
    <property type="protein sequence ID" value="GAI82275.1"/>
    <property type="molecule type" value="Genomic_DNA"/>
</dbReference>
<gene>
    <name evidence="2" type="ORF">S12H4_26411</name>
</gene>
<reference evidence="2" key="1">
    <citation type="journal article" date="2014" name="Front. Microbiol.">
        <title>High frequency of phylogenetically diverse reductive dehalogenase-homologous genes in deep subseafloor sedimentary metagenomes.</title>
        <authorList>
            <person name="Kawai M."/>
            <person name="Futagami T."/>
            <person name="Toyoda A."/>
            <person name="Takaki Y."/>
            <person name="Nishi S."/>
            <person name="Hori S."/>
            <person name="Arai W."/>
            <person name="Tsubouchi T."/>
            <person name="Morono Y."/>
            <person name="Uchiyama I."/>
            <person name="Ito T."/>
            <person name="Fujiyama A."/>
            <person name="Inagaki F."/>
            <person name="Takami H."/>
        </authorList>
    </citation>
    <scope>NUCLEOTIDE SEQUENCE</scope>
    <source>
        <strain evidence="2">Expedition CK06-06</strain>
    </source>
</reference>
<evidence type="ECO:0000256" key="1">
    <source>
        <dbReference type="SAM" id="Phobius"/>
    </source>
</evidence>
<keyword evidence="1" id="KW-0812">Transmembrane</keyword>
<keyword evidence="1" id="KW-1133">Transmembrane helix</keyword>
<protein>
    <submittedName>
        <fullName evidence="2">Uncharacterized protein</fullName>
    </submittedName>
</protein>
<organism evidence="2">
    <name type="scientific">marine sediment metagenome</name>
    <dbReference type="NCBI Taxonomy" id="412755"/>
    <lineage>
        <taxon>unclassified sequences</taxon>
        <taxon>metagenomes</taxon>
        <taxon>ecological metagenomes</taxon>
    </lineage>
</organism>
<comment type="caution">
    <text evidence="2">The sequence shown here is derived from an EMBL/GenBank/DDBJ whole genome shotgun (WGS) entry which is preliminary data.</text>
</comment>
<feature type="transmembrane region" description="Helical" evidence="1">
    <location>
        <begin position="69"/>
        <end position="93"/>
    </location>
</feature>
<accession>X1T3S5</accession>
<name>X1T3S5_9ZZZZ</name>
<proteinExistence type="predicted"/>
<keyword evidence="1" id="KW-0472">Membrane</keyword>
<evidence type="ECO:0000313" key="2">
    <source>
        <dbReference type="EMBL" id="GAI82275.1"/>
    </source>
</evidence>
<dbReference type="AlphaFoldDB" id="X1T3S5"/>